<organism evidence="1 2">
    <name type="scientific">Racocetra persica</name>
    <dbReference type="NCBI Taxonomy" id="160502"/>
    <lineage>
        <taxon>Eukaryota</taxon>
        <taxon>Fungi</taxon>
        <taxon>Fungi incertae sedis</taxon>
        <taxon>Mucoromycota</taxon>
        <taxon>Glomeromycotina</taxon>
        <taxon>Glomeromycetes</taxon>
        <taxon>Diversisporales</taxon>
        <taxon>Gigasporaceae</taxon>
        <taxon>Racocetra</taxon>
    </lineage>
</organism>
<sequence length="89" mass="10466">QMVNLLKPFEEVTRYICGSKYPTLNLIYPYIRTLKSKFAPKSENRESFESWINLIYGPEDQDYNDSSISSDNEADIPSAGNQRQWQYVY</sequence>
<protein>
    <submittedName>
        <fullName evidence="1">20618_t:CDS:1</fullName>
    </submittedName>
</protein>
<evidence type="ECO:0000313" key="1">
    <source>
        <dbReference type="EMBL" id="CAG8849176.1"/>
    </source>
</evidence>
<comment type="caution">
    <text evidence="1">The sequence shown here is derived from an EMBL/GenBank/DDBJ whole genome shotgun (WGS) entry which is preliminary data.</text>
</comment>
<keyword evidence="2" id="KW-1185">Reference proteome</keyword>
<accession>A0ACA9SWP8</accession>
<evidence type="ECO:0000313" key="2">
    <source>
        <dbReference type="Proteomes" id="UP000789920"/>
    </source>
</evidence>
<reference evidence="1" key="1">
    <citation type="submission" date="2021-06" db="EMBL/GenBank/DDBJ databases">
        <authorList>
            <person name="Kallberg Y."/>
            <person name="Tangrot J."/>
            <person name="Rosling A."/>
        </authorList>
    </citation>
    <scope>NUCLEOTIDE SEQUENCE</scope>
    <source>
        <strain evidence="1">MA461A</strain>
    </source>
</reference>
<name>A0ACA9SWP8_9GLOM</name>
<dbReference type="Proteomes" id="UP000789920">
    <property type="component" value="Unassembled WGS sequence"/>
</dbReference>
<feature type="non-terminal residue" evidence="1">
    <location>
        <position position="1"/>
    </location>
</feature>
<proteinExistence type="predicted"/>
<gene>
    <name evidence="1" type="ORF">RPERSI_LOCUS35474</name>
</gene>
<dbReference type="EMBL" id="CAJVQC010164205">
    <property type="protein sequence ID" value="CAG8849176.1"/>
    <property type="molecule type" value="Genomic_DNA"/>
</dbReference>